<dbReference type="Proteomes" id="UP000244441">
    <property type="component" value="Chromosome"/>
</dbReference>
<dbReference type="SUPFAM" id="SSF55729">
    <property type="entry name" value="Acyl-CoA N-acyltransferases (Nat)"/>
    <property type="match status" value="1"/>
</dbReference>
<protein>
    <recommendedName>
        <fullName evidence="1">N-acetyltransferase domain-containing protein</fullName>
    </recommendedName>
</protein>
<evidence type="ECO:0000313" key="3">
    <source>
        <dbReference type="Proteomes" id="UP000244441"/>
    </source>
</evidence>
<dbReference type="GO" id="GO:0016747">
    <property type="term" value="F:acyltransferase activity, transferring groups other than amino-acyl groups"/>
    <property type="evidence" value="ECO:0007669"/>
    <property type="project" value="InterPro"/>
</dbReference>
<keyword evidence="3" id="KW-1185">Reference proteome</keyword>
<evidence type="ECO:0000259" key="1">
    <source>
        <dbReference type="PROSITE" id="PS51186"/>
    </source>
</evidence>
<dbReference type="CDD" id="cd04301">
    <property type="entry name" value="NAT_SF"/>
    <property type="match status" value="1"/>
</dbReference>
<dbReference type="PROSITE" id="PS51186">
    <property type="entry name" value="GNAT"/>
    <property type="match status" value="1"/>
</dbReference>
<organism evidence="2 3">
    <name type="scientific">Saccharobesus litoralis</name>
    <dbReference type="NCBI Taxonomy" id="2172099"/>
    <lineage>
        <taxon>Bacteria</taxon>
        <taxon>Pseudomonadati</taxon>
        <taxon>Pseudomonadota</taxon>
        <taxon>Gammaproteobacteria</taxon>
        <taxon>Alteromonadales</taxon>
        <taxon>Alteromonadaceae</taxon>
        <taxon>Saccharobesus</taxon>
    </lineage>
</organism>
<dbReference type="KEGG" id="cate:C2869_01955"/>
<dbReference type="EMBL" id="CP026604">
    <property type="protein sequence ID" value="AWB65284.1"/>
    <property type="molecule type" value="Genomic_DNA"/>
</dbReference>
<name>A0A2S0VM45_9ALTE</name>
<proteinExistence type="predicted"/>
<accession>A0A2S0VM45</accession>
<dbReference type="AlphaFoldDB" id="A0A2S0VM45"/>
<evidence type="ECO:0000313" key="2">
    <source>
        <dbReference type="EMBL" id="AWB65284.1"/>
    </source>
</evidence>
<reference evidence="2 3" key="1">
    <citation type="submission" date="2018-01" db="EMBL/GenBank/DDBJ databases">
        <title>Genome sequence of a Cantenovulum-like bacteria.</title>
        <authorList>
            <person name="Tan W.R."/>
            <person name="Lau N.-S."/>
            <person name="Go F."/>
            <person name="Amirul A.-A.A."/>
        </authorList>
    </citation>
    <scope>NUCLEOTIDE SEQUENCE [LARGE SCALE GENOMIC DNA]</scope>
    <source>
        <strain evidence="2 3">CCB-QB4</strain>
    </source>
</reference>
<gene>
    <name evidence="2" type="ORF">C2869_01955</name>
</gene>
<dbReference type="InterPro" id="IPR000182">
    <property type="entry name" value="GNAT_dom"/>
</dbReference>
<dbReference type="Pfam" id="PF00583">
    <property type="entry name" value="Acetyltransf_1"/>
    <property type="match status" value="1"/>
</dbReference>
<dbReference type="RefSeq" id="WP_108601361.1">
    <property type="nucleotide sequence ID" value="NZ_CP026604.1"/>
</dbReference>
<sequence length="148" mass="16725">MKFRHSTDSDYQAIVALYNRCKLDEFVFEPQPLTLLPLEQDNKRAPIIFSSDILLAEDERVNGFCAYKDSTVIALYVDKPFRSKGLGAKLLRQVLTKMPLPISLYVVATNVQAIAFYTKLGFITDSSSVFDYNGVDVVANKMLLSQFE</sequence>
<feature type="domain" description="N-acetyltransferase" evidence="1">
    <location>
        <begin position="1"/>
        <end position="144"/>
    </location>
</feature>
<dbReference type="OrthoDB" id="27442at2"/>
<dbReference type="InterPro" id="IPR016181">
    <property type="entry name" value="Acyl_CoA_acyltransferase"/>
</dbReference>
<dbReference type="Gene3D" id="3.40.630.30">
    <property type="match status" value="1"/>
</dbReference>